<feature type="compositionally biased region" description="Polar residues" evidence="1">
    <location>
        <begin position="18"/>
        <end position="32"/>
    </location>
</feature>
<accession>A0A0A9GBT4</accession>
<sequence>MHQSCSGPSDSRRVRPSCQRSSHASVQQSLTL</sequence>
<dbReference type="AlphaFoldDB" id="A0A0A9GBT4"/>
<organism evidence="2">
    <name type="scientific">Arundo donax</name>
    <name type="common">Giant reed</name>
    <name type="synonym">Donax arundinaceus</name>
    <dbReference type="NCBI Taxonomy" id="35708"/>
    <lineage>
        <taxon>Eukaryota</taxon>
        <taxon>Viridiplantae</taxon>
        <taxon>Streptophyta</taxon>
        <taxon>Embryophyta</taxon>
        <taxon>Tracheophyta</taxon>
        <taxon>Spermatophyta</taxon>
        <taxon>Magnoliopsida</taxon>
        <taxon>Liliopsida</taxon>
        <taxon>Poales</taxon>
        <taxon>Poaceae</taxon>
        <taxon>PACMAD clade</taxon>
        <taxon>Arundinoideae</taxon>
        <taxon>Arundineae</taxon>
        <taxon>Arundo</taxon>
    </lineage>
</organism>
<evidence type="ECO:0000313" key="2">
    <source>
        <dbReference type="EMBL" id="JAE20011.1"/>
    </source>
</evidence>
<reference evidence="2" key="1">
    <citation type="submission" date="2014-09" db="EMBL/GenBank/DDBJ databases">
        <authorList>
            <person name="Magalhaes I.L.F."/>
            <person name="Oliveira U."/>
            <person name="Santos F.R."/>
            <person name="Vidigal T.H.D.A."/>
            <person name="Brescovit A.D."/>
            <person name="Santos A.J."/>
        </authorList>
    </citation>
    <scope>NUCLEOTIDE SEQUENCE</scope>
    <source>
        <tissue evidence="2">Shoot tissue taken approximately 20 cm above the soil surface</tissue>
    </source>
</reference>
<dbReference type="EMBL" id="GBRH01177885">
    <property type="protein sequence ID" value="JAE20011.1"/>
    <property type="molecule type" value="Transcribed_RNA"/>
</dbReference>
<feature type="region of interest" description="Disordered" evidence="1">
    <location>
        <begin position="1"/>
        <end position="32"/>
    </location>
</feature>
<reference evidence="2" key="2">
    <citation type="journal article" date="2015" name="Data Brief">
        <title>Shoot transcriptome of the giant reed, Arundo donax.</title>
        <authorList>
            <person name="Barrero R.A."/>
            <person name="Guerrero F.D."/>
            <person name="Moolhuijzen P."/>
            <person name="Goolsby J.A."/>
            <person name="Tidwell J."/>
            <person name="Bellgard S.E."/>
            <person name="Bellgard M.I."/>
        </authorList>
    </citation>
    <scope>NUCLEOTIDE SEQUENCE</scope>
    <source>
        <tissue evidence="2">Shoot tissue taken approximately 20 cm above the soil surface</tissue>
    </source>
</reference>
<evidence type="ECO:0000256" key="1">
    <source>
        <dbReference type="SAM" id="MobiDB-lite"/>
    </source>
</evidence>
<name>A0A0A9GBT4_ARUDO</name>
<protein>
    <submittedName>
        <fullName evidence="2">Uncharacterized protein</fullName>
    </submittedName>
</protein>
<proteinExistence type="predicted"/>